<proteinExistence type="predicted"/>
<dbReference type="EMBL" id="BGZJ01000001">
    <property type="protein sequence ID" value="GBO92765.1"/>
    <property type="molecule type" value="Genomic_DNA"/>
</dbReference>
<protein>
    <recommendedName>
        <fullName evidence="4">Transmembrane protein</fullName>
    </recommendedName>
</protein>
<evidence type="ECO:0008006" key="4">
    <source>
        <dbReference type="Google" id="ProtNLM"/>
    </source>
</evidence>
<evidence type="ECO:0000256" key="1">
    <source>
        <dbReference type="SAM" id="Phobius"/>
    </source>
</evidence>
<feature type="transmembrane region" description="Helical" evidence="1">
    <location>
        <begin position="143"/>
        <end position="169"/>
    </location>
</feature>
<accession>A0A388S930</accession>
<feature type="transmembrane region" description="Helical" evidence="1">
    <location>
        <begin position="95"/>
        <end position="116"/>
    </location>
</feature>
<reference evidence="2 3" key="1">
    <citation type="journal article" date="2018" name="Int. J. Syst. Evol. Microbiol.">
        <title>Mesosutterella multiformis gen. nov., sp. nov., a member of the family Sutterellaceae and Sutterella megalosphaeroides sp. nov., isolated from human faeces.</title>
        <authorList>
            <person name="Sakamoto M."/>
            <person name="Ikeyama N."/>
            <person name="Kunihiro T."/>
            <person name="Iino T."/>
            <person name="Yuki M."/>
            <person name="Ohkuma M."/>
        </authorList>
    </citation>
    <scope>NUCLEOTIDE SEQUENCE [LARGE SCALE GENOMIC DNA]</scope>
    <source>
        <strain evidence="2 3">4NBBH2</strain>
    </source>
</reference>
<dbReference type="Proteomes" id="UP000266091">
    <property type="component" value="Unassembled WGS sequence"/>
</dbReference>
<organism evidence="2 3">
    <name type="scientific">Mesosutterella multiformis</name>
    <dbReference type="NCBI Taxonomy" id="2259133"/>
    <lineage>
        <taxon>Bacteria</taxon>
        <taxon>Pseudomonadati</taxon>
        <taxon>Pseudomonadota</taxon>
        <taxon>Betaproteobacteria</taxon>
        <taxon>Burkholderiales</taxon>
        <taxon>Sutterellaceae</taxon>
        <taxon>Mesosutterella</taxon>
    </lineage>
</organism>
<dbReference type="RefSeq" id="WP_116269293.1">
    <property type="nucleotide sequence ID" value="NZ_BGZJ01000001.1"/>
</dbReference>
<feature type="transmembrane region" description="Helical" evidence="1">
    <location>
        <begin position="189"/>
        <end position="216"/>
    </location>
</feature>
<dbReference type="AlphaFoldDB" id="A0A388S930"/>
<sequence length="268" mass="29404">MRLFEQIRLGTGWFRDSLKTVRLQPLSFTAVVIAYAGIMGLLGLIPIVGIVFAGFFWPFGTIMIAGAGRDTLAGKIPSTRPLAESFAKPDTRLRLVRAGILYSIVLVTAAAIWQFLGADEIAQWQITKDDRVVWSSALQHIPYGAIIASTAFYIPCMMAMWFTPLLIYLKNMTIGKALFYSFTGCLTNLAAVITALFLAFFTFSVMIGCASVLLGVMGAGSIAIFVLLPVTLLGTAIFYGTYYPMWRSVFSEVSHSDTAPDYEMPTRV</sequence>
<gene>
    <name evidence="2" type="ORF">MESMUL_01190</name>
</gene>
<evidence type="ECO:0000313" key="3">
    <source>
        <dbReference type="Proteomes" id="UP000266091"/>
    </source>
</evidence>
<comment type="caution">
    <text evidence="2">The sequence shown here is derived from an EMBL/GenBank/DDBJ whole genome shotgun (WGS) entry which is preliminary data.</text>
</comment>
<feature type="transmembrane region" description="Helical" evidence="1">
    <location>
        <begin position="21"/>
        <end position="38"/>
    </location>
</feature>
<feature type="transmembrane region" description="Helical" evidence="1">
    <location>
        <begin position="222"/>
        <end position="242"/>
    </location>
</feature>
<dbReference type="OrthoDB" id="5298483at2"/>
<keyword evidence="1" id="KW-1133">Transmembrane helix</keyword>
<keyword evidence="3" id="KW-1185">Reference proteome</keyword>
<keyword evidence="1" id="KW-0472">Membrane</keyword>
<keyword evidence="1" id="KW-0812">Transmembrane</keyword>
<evidence type="ECO:0000313" key="2">
    <source>
        <dbReference type="EMBL" id="GBO92765.1"/>
    </source>
</evidence>
<accession>A0A401LLL9</accession>
<dbReference type="InterPro" id="IPR047798">
    <property type="entry name" value="BPSS1780-like"/>
</dbReference>
<dbReference type="NCBIfam" id="NF041043">
    <property type="entry name" value="BPSS1780_fam"/>
    <property type="match status" value="1"/>
</dbReference>
<name>A0A388S930_9BURK</name>
<feature type="transmembrane region" description="Helical" evidence="1">
    <location>
        <begin position="44"/>
        <end position="65"/>
    </location>
</feature>